<dbReference type="CDD" id="cd06580">
    <property type="entry name" value="TM_PBP1_transp_TpRbsC_like"/>
    <property type="match status" value="1"/>
</dbReference>
<keyword evidence="3 6" id="KW-0812">Transmembrane</keyword>
<evidence type="ECO:0000256" key="5">
    <source>
        <dbReference type="ARBA" id="ARBA00023136"/>
    </source>
</evidence>
<dbReference type="PANTHER" id="PTHR43370">
    <property type="entry name" value="SUGAR ABC TRANSPORTER INTEGRAL MEMBRANE PROTEIN-RELATED"/>
    <property type="match status" value="1"/>
</dbReference>
<feature type="transmembrane region" description="Helical" evidence="6">
    <location>
        <begin position="44"/>
        <end position="63"/>
    </location>
</feature>
<feature type="transmembrane region" description="Helical" evidence="6">
    <location>
        <begin position="69"/>
        <end position="87"/>
    </location>
</feature>
<accession>A0A6C7EF34</accession>
<dbReference type="EMBL" id="AP012057">
    <property type="protein sequence ID" value="BAN04532.1"/>
    <property type="molecule type" value="Genomic_DNA"/>
</dbReference>
<comment type="subcellular location">
    <subcellularLocation>
        <location evidence="1">Cell membrane</location>
        <topology evidence="1">Multi-pass membrane protein</topology>
    </subcellularLocation>
</comment>
<dbReference type="OrthoDB" id="9792579at2"/>
<dbReference type="AlphaFoldDB" id="A0A6C7EF34"/>
<feature type="transmembrane region" description="Helical" evidence="6">
    <location>
        <begin position="200"/>
        <end position="220"/>
    </location>
</feature>
<feature type="transmembrane region" description="Helical" evidence="6">
    <location>
        <begin position="276"/>
        <end position="294"/>
    </location>
</feature>
<dbReference type="InterPro" id="IPR001851">
    <property type="entry name" value="ABC_transp_permease"/>
</dbReference>
<dbReference type="Pfam" id="PF02653">
    <property type="entry name" value="BPD_transp_2"/>
    <property type="match status" value="1"/>
</dbReference>
<keyword evidence="2" id="KW-1003">Cell membrane</keyword>
<sequence>MGDFFSAVVDVISSETAYINALTFAVFLAFGATGEWVAERSGTLNISVEGMLLSGAFAAAVGYEITSNEIAAVAMAALAGVGVSLIQANMSHRLTANQFVVGLTLNILVLGLASFLDSEIDPGGHRAGSQRIPLLADIPLVGEALFDRSWIFYLILPVGLLCWWSVYRTRWGLELRASGEDPQAADVSGIDVNKRRRQGIYVVGCTSGIGGAYLMLAAVGQFEDSLVGGRGFIALATVIFGGWTLRGTLAGCLLFGIVLSFRLSLPALGHELSGDLLASLPFLVTVLAMTLFASRVRAPAALAQPFVRGLK</sequence>
<proteinExistence type="predicted"/>
<evidence type="ECO:0000256" key="6">
    <source>
        <dbReference type="SAM" id="Phobius"/>
    </source>
</evidence>
<gene>
    <name evidence="7" type="ORF">YM304_42180</name>
</gene>
<dbReference type="Proteomes" id="UP000011863">
    <property type="component" value="Chromosome"/>
</dbReference>
<keyword evidence="8" id="KW-1185">Reference proteome</keyword>
<feature type="transmembrane region" description="Helical" evidence="6">
    <location>
        <begin position="150"/>
        <end position="167"/>
    </location>
</feature>
<keyword evidence="4 6" id="KW-1133">Transmembrane helix</keyword>
<keyword evidence="5 6" id="KW-0472">Membrane</keyword>
<evidence type="ECO:0000256" key="1">
    <source>
        <dbReference type="ARBA" id="ARBA00004651"/>
    </source>
</evidence>
<evidence type="ECO:0000256" key="3">
    <source>
        <dbReference type="ARBA" id="ARBA00022692"/>
    </source>
</evidence>
<feature type="transmembrane region" description="Helical" evidence="6">
    <location>
        <begin position="99"/>
        <end position="116"/>
    </location>
</feature>
<dbReference type="RefSeq" id="WP_015443779.1">
    <property type="nucleotide sequence ID" value="NC_020520.1"/>
</dbReference>
<dbReference type="KEGG" id="aym:YM304_42180"/>
<protein>
    <submittedName>
        <fullName evidence="7">Putative ABC transporter permease protein</fullName>
    </submittedName>
</protein>
<organism evidence="7 8">
    <name type="scientific">Ilumatobacter coccineus (strain NBRC 103263 / KCTC 29153 / YM16-304)</name>
    <dbReference type="NCBI Taxonomy" id="1313172"/>
    <lineage>
        <taxon>Bacteria</taxon>
        <taxon>Bacillati</taxon>
        <taxon>Actinomycetota</taxon>
        <taxon>Acidimicrobiia</taxon>
        <taxon>Acidimicrobiales</taxon>
        <taxon>Ilumatobacteraceae</taxon>
        <taxon>Ilumatobacter</taxon>
    </lineage>
</organism>
<evidence type="ECO:0000313" key="8">
    <source>
        <dbReference type="Proteomes" id="UP000011863"/>
    </source>
</evidence>
<feature type="transmembrane region" description="Helical" evidence="6">
    <location>
        <begin position="17"/>
        <end position="37"/>
    </location>
</feature>
<dbReference type="PANTHER" id="PTHR43370:SF1">
    <property type="entry name" value="GUANOSINE ABC TRANSPORTER PERMEASE PROTEIN NUPQ"/>
    <property type="match status" value="1"/>
</dbReference>
<dbReference type="GO" id="GO:0005886">
    <property type="term" value="C:plasma membrane"/>
    <property type="evidence" value="ECO:0007669"/>
    <property type="project" value="UniProtKB-SubCell"/>
</dbReference>
<dbReference type="GO" id="GO:0022857">
    <property type="term" value="F:transmembrane transporter activity"/>
    <property type="evidence" value="ECO:0007669"/>
    <property type="project" value="InterPro"/>
</dbReference>
<evidence type="ECO:0000313" key="7">
    <source>
        <dbReference type="EMBL" id="BAN04532.1"/>
    </source>
</evidence>
<evidence type="ECO:0000256" key="4">
    <source>
        <dbReference type="ARBA" id="ARBA00022989"/>
    </source>
</evidence>
<evidence type="ECO:0000256" key="2">
    <source>
        <dbReference type="ARBA" id="ARBA00022475"/>
    </source>
</evidence>
<name>A0A6C7EF34_ILUCY</name>
<reference evidence="7 8" key="1">
    <citation type="journal article" date="2013" name="Int. J. Syst. Evol. Microbiol.">
        <title>Ilumatobacter nonamiense sp. nov. and Ilumatobacter coccineum sp. nov., isolated from seashore sand.</title>
        <authorList>
            <person name="Matsumoto A."/>
            <person name="Kasai H."/>
            <person name="Matsuo Y."/>
            <person name="Shizuri Y."/>
            <person name="Ichikawa N."/>
            <person name="Fujita N."/>
            <person name="Omura S."/>
            <person name="Takahashi Y."/>
        </authorList>
    </citation>
    <scope>NUCLEOTIDE SEQUENCE [LARGE SCALE GENOMIC DNA]</scope>
    <source>
        <strain evidence="8">NBRC 103263 / KCTC 29153 / YM16-304</strain>
    </source>
</reference>